<organism evidence="1">
    <name type="scientific">Brassica cretica</name>
    <name type="common">Mustard</name>
    <dbReference type="NCBI Taxonomy" id="69181"/>
    <lineage>
        <taxon>Eukaryota</taxon>
        <taxon>Viridiplantae</taxon>
        <taxon>Streptophyta</taxon>
        <taxon>Embryophyta</taxon>
        <taxon>Tracheophyta</taxon>
        <taxon>Spermatophyta</taxon>
        <taxon>Magnoliopsida</taxon>
        <taxon>eudicotyledons</taxon>
        <taxon>Gunneridae</taxon>
        <taxon>Pentapetalae</taxon>
        <taxon>rosids</taxon>
        <taxon>malvids</taxon>
        <taxon>Brassicales</taxon>
        <taxon>Brassicaceae</taxon>
        <taxon>Brassiceae</taxon>
        <taxon>Brassica</taxon>
    </lineage>
</organism>
<evidence type="ECO:0000313" key="1">
    <source>
        <dbReference type="EMBL" id="KAF2546961.1"/>
    </source>
</evidence>
<dbReference type="AlphaFoldDB" id="A0A8S9GKY2"/>
<dbReference type="EMBL" id="QGKY02001925">
    <property type="protein sequence ID" value="KAF2546961.1"/>
    <property type="molecule type" value="Genomic_DNA"/>
</dbReference>
<proteinExistence type="predicted"/>
<comment type="caution">
    <text evidence="1">The sequence shown here is derived from an EMBL/GenBank/DDBJ whole genome shotgun (WGS) entry which is preliminary data.</text>
</comment>
<protein>
    <submittedName>
        <fullName evidence="1">Uncharacterized protein</fullName>
    </submittedName>
</protein>
<name>A0A8S9GKY2_BRACR</name>
<accession>A0A8S9GKY2</accession>
<sequence>MSSSSSSSSRQRTMGGIPTQCWCGRMWRSLSKRPKRIRVGGFTGVRLQCRDVRDMRKSMMEHFKVQETRLDKMEEEAMRTKMNEEVLETYIWYYGKGSGN</sequence>
<gene>
    <name evidence="1" type="ORF">F2Q70_00020305</name>
</gene>
<reference evidence="1" key="1">
    <citation type="submission" date="2019-12" db="EMBL/GenBank/DDBJ databases">
        <title>Genome sequencing and annotation of Brassica cretica.</title>
        <authorList>
            <person name="Studholme D.J."/>
            <person name="Sarris P.F."/>
        </authorList>
    </citation>
    <scope>NUCLEOTIDE SEQUENCE</scope>
    <source>
        <strain evidence="1">PFS-102/07</strain>
        <tissue evidence="1">Leaf</tissue>
    </source>
</reference>